<name>A0A099YCZ9_LIMMU</name>
<dbReference type="EMBL" id="JROC01000033">
    <property type="protein sequence ID" value="KGL66773.1"/>
    <property type="molecule type" value="Genomic_DNA"/>
</dbReference>
<reference evidence="2 4" key="2">
    <citation type="submission" date="2019-06" db="EMBL/GenBank/DDBJ databases">
        <authorList>
            <person name="Rodrigo-Torres L."/>
            <person name="Arahal R. D."/>
            <person name="Lucena T."/>
        </authorList>
    </citation>
    <scope>NUCLEOTIDE SEQUENCE [LARGE SCALE GENOMIC DNA]</scope>
    <source>
        <strain evidence="2 4">INIA P508</strain>
    </source>
</reference>
<dbReference type="Gene3D" id="3.40.50.300">
    <property type="entry name" value="P-loop containing nucleotide triphosphate hydrolases"/>
    <property type="match status" value="1"/>
</dbReference>
<dbReference type="InterPro" id="IPR031322">
    <property type="entry name" value="Shikimate/glucono_kinase"/>
</dbReference>
<dbReference type="EC" id="2.7.1.71" evidence="2"/>
<dbReference type="AlphaFoldDB" id="A0A099YCZ9"/>
<keyword evidence="2" id="KW-0418">Kinase</keyword>
<evidence type="ECO:0000313" key="2">
    <source>
        <dbReference type="EMBL" id="VTZ93383.1"/>
    </source>
</evidence>
<dbReference type="RefSeq" id="WP_034540368.1">
    <property type="nucleotide sequence ID" value="NZ_CABFNH010000032.1"/>
</dbReference>
<dbReference type="GO" id="GO:0004765">
    <property type="term" value="F:shikimate kinase activity"/>
    <property type="evidence" value="ECO:0007669"/>
    <property type="project" value="UniProtKB-EC"/>
</dbReference>
<dbReference type="Proteomes" id="UP000365705">
    <property type="component" value="Unassembled WGS sequence"/>
</dbReference>
<dbReference type="Pfam" id="PF01202">
    <property type="entry name" value="SKI"/>
    <property type="match status" value="1"/>
</dbReference>
<accession>A0A099YCZ9</accession>
<keyword evidence="2" id="KW-0808">Transferase</keyword>
<evidence type="ECO:0000313" key="1">
    <source>
        <dbReference type="EMBL" id="KGL66773.1"/>
    </source>
</evidence>
<dbReference type="Proteomes" id="UP000030001">
    <property type="component" value="Unassembled WGS sequence"/>
</dbReference>
<reference evidence="1 3" key="1">
    <citation type="submission" date="2014-09" db="EMBL/GenBank/DDBJ databases">
        <title>Lactobacillus mucosae CRL573 Genome Sequencing.</title>
        <authorList>
            <person name="Bleckwedel J."/>
            <person name="Teran L.C."/>
            <person name="Bonacina J."/>
            <person name="Saavedra L."/>
            <person name="Mozzi F.B."/>
            <person name="Raya R.R."/>
        </authorList>
    </citation>
    <scope>NUCLEOTIDE SEQUENCE [LARGE SCALE GENOMIC DNA]</scope>
    <source>
        <strain evidence="1 3">CRL573</strain>
    </source>
</reference>
<dbReference type="EMBL" id="CABFNH010000032">
    <property type="protein sequence ID" value="VTZ93383.1"/>
    <property type="molecule type" value="Genomic_DNA"/>
</dbReference>
<evidence type="ECO:0000313" key="4">
    <source>
        <dbReference type="Proteomes" id="UP000365705"/>
    </source>
</evidence>
<organism evidence="1 3">
    <name type="scientific">Limosilactobacillus mucosae</name>
    <name type="common">Lactobacillus mucosae</name>
    <dbReference type="NCBI Taxonomy" id="97478"/>
    <lineage>
        <taxon>Bacteria</taxon>
        <taxon>Bacillati</taxon>
        <taxon>Bacillota</taxon>
        <taxon>Bacilli</taxon>
        <taxon>Lactobacillales</taxon>
        <taxon>Lactobacillaceae</taxon>
        <taxon>Limosilactobacillus</taxon>
    </lineage>
</organism>
<sequence>MDLVVVNFMEDNQAGVSRLISEFLHRPVTDLNQEIVNLSGQTMDELTMSRGEENLRQIEHDVFGAKLAERNVVLTAPSHVLTRYENLKMLQETGAFVVVLKDQKNADKTFEAMLEQNFGHDRMIDAAELSTKEAARRVAACWSTQKAA</sequence>
<gene>
    <name evidence="2" type="primary">aroK_2</name>
    <name evidence="2" type="ORF">LMUP508_01940</name>
    <name evidence="1" type="ORF">LX03_06865</name>
</gene>
<evidence type="ECO:0000313" key="3">
    <source>
        <dbReference type="Proteomes" id="UP000030001"/>
    </source>
</evidence>
<protein>
    <submittedName>
        <fullName evidence="2">Shikimate kinase</fullName>
        <ecNumber evidence="2">2.7.1.71</ecNumber>
    </submittedName>
</protein>
<proteinExistence type="predicted"/>
<dbReference type="InterPro" id="IPR027417">
    <property type="entry name" value="P-loop_NTPase"/>
</dbReference>